<evidence type="ECO:0000313" key="8">
    <source>
        <dbReference type="Ensembl" id="ENSSSCP00050000355.1"/>
    </source>
</evidence>
<dbReference type="InterPro" id="IPR036975">
    <property type="entry name" value="Importin-a_IBB_sf"/>
</dbReference>
<dbReference type="PROSITE" id="PS50176">
    <property type="entry name" value="ARM_REPEAT"/>
    <property type="match status" value="2"/>
</dbReference>
<keyword evidence="2 5" id="KW-0813">Transport</keyword>
<evidence type="ECO:0000256" key="1">
    <source>
        <dbReference type="ARBA" id="ARBA00010394"/>
    </source>
</evidence>
<proteinExistence type="inferred from homology"/>
<comment type="similarity">
    <text evidence="1 5">Belongs to the importin alpha family.</text>
</comment>
<protein>
    <recommendedName>
        <fullName evidence="5">Importin subunit alpha</fullName>
    </recommendedName>
</protein>
<evidence type="ECO:0000313" key="9">
    <source>
        <dbReference type="Proteomes" id="UP000694571"/>
    </source>
</evidence>
<dbReference type="PIRSF" id="PIRSF005673">
    <property type="entry name" value="Importin_alpha"/>
    <property type="match status" value="1"/>
</dbReference>
<evidence type="ECO:0000256" key="3">
    <source>
        <dbReference type="ARBA" id="ARBA00022737"/>
    </source>
</evidence>
<feature type="domain" description="IBB" evidence="7">
    <location>
        <begin position="1"/>
        <end position="57"/>
    </location>
</feature>
<dbReference type="InterPro" id="IPR000225">
    <property type="entry name" value="Armadillo"/>
</dbReference>
<dbReference type="PANTHER" id="PTHR23316">
    <property type="entry name" value="IMPORTIN ALPHA"/>
    <property type="match status" value="1"/>
</dbReference>
<keyword evidence="3" id="KW-0677">Repeat</keyword>
<dbReference type="Gene3D" id="1.25.10.10">
    <property type="entry name" value="Leucine-rich Repeat Variant"/>
    <property type="match status" value="1"/>
</dbReference>
<accession>A0A8D1JEV9</accession>
<dbReference type="Gene3D" id="1.20.5.690">
    <property type="entry name" value="Importin-alpha, importin-beta-binding domain"/>
    <property type="match status" value="1"/>
</dbReference>
<evidence type="ECO:0000256" key="2">
    <source>
        <dbReference type="ARBA" id="ARBA00022448"/>
    </source>
</evidence>
<dbReference type="InterPro" id="IPR002652">
    <property type="entry name" value="Importin-a_IBB"/>
</dbReference>
<dbReference type="AlphaFoldDB" id="A0A8D1JEV9"/>
<dbReference type="InterPro" id="IPR024931">
    <property type="entry name" value="Importin_alpha"/>
</dbReference>
<dbReference type="GO" id="GO:0006606">
    <property type="term" value="P:protein import into nucleus"/>
    <property type="evidence" value="ECO:0007669"/>
    <property type="project" value="InterPro"/>
</dbReference>
<evidence type="ECO:0000259" key="7">
    <source>
        <dbReference type="PROSITE" id="PS51214"/>
    </source>
</evidence>
<feature type="repeat" description="ARM" evidence="6">
    <location>
        <begin position="364"/>
        <end position="392"/>
    </location>
</feature>
<evidence type="ECO:0000256" key="5">
    <source>
        <dbReference type="PIRNR" id="PIRNR005673"/>
    </source>
</evidence>
<dbReference type="GO" id="GO:0061608">
    <property type="term" value="F:nuclear import signal receptor activity"/>
    <property type="evidence" value="ECO:0007669"/>
    <property type="project" value="InterPro"/>
</dbReference>
<feature type="repeat" description="ARM" evidence="6">
    <location>
        <begin position="280"/>
        <end position="322"/>
    </location>
</feature>
<evidence type="ECO:0000256" key="6">
    <source>
        <dbReference type="PROSITE-ProRule" id="PRU00259"/>
    </source>
</evidence>
<dbReference type="SMART" id="SM00185">
    <property type="entry name" value="ARM"/>
    <property type="match status" value="5"/>
</dbReference>
<dbReference type="Ensembl" id="ENSSSCT00050001330.1">
    <property type="protein sequence ID" value="ENSSSCP00050000355.1"/>
    <property type="gene ID" value="ENSSSCG00050001126.1"/>
</dbReference>
<organism evidence="8 9">
    <name type="scientific">Sus scrofa</name>
    <name type="common">Pig</name>
    <dbReference type="NCBI Taxonomy" id="9823"/>
    <lineage>
        <taxon>Eukaryota</taxon>
        <taxon>Metazoa</taxon>
        <taxon>Chordata</taxon>
        <taxon>Craniata</taxon>
        <taxon>Vertebrata</taxon>
        <taxon>Euteleostomi</taxon>
        <taxon>Mammalia</taxon>
        <taxon>Eutheria</taxon>
        <taxon>Laurasiatheria</taxon>
        <taxon>Artiodactyla</taxon>
        <taxon>Suina</taxon>
        <taxon>Suidae</taxon>
        <taxon>Sus</taxon>
    </lineage>
</organism>
<evidence type="ECO:0000256" key="4">
    <source>
        <dbReference type="ARBA" id="ARBA00022927"/>
    </source>
</evidence>
<dbReference type="PROSITE" id="PS51214">
    <property type="entry name" value="IBB"/>
    <property type="match status" value="1"/>
</dbReference>
<dbReference type="InterPro" id="IPR016024">
    <property type="entry name" value="ARM-type_fold"/>
</dbReference>
<dbReference type="InterPro" id="IPR032413">
    <property type="entry name" value="Arm_3"/>
</dbReference>
<dbReference type="Pfam" id="PF16186">
    <property type="entry name" value="Arm_3"/>
    <property type="match status" value="1"/>
</dbReference>
<dbReference type="Proteomes" id="UP000694571">
    <property type="component" value="Unplaced"/>
</dbReference>
<dbReference type="Pfam" id="PF00514">
    <property type="entry name" value="Arm"/>
    <property type="match status" value="4"/>
</dbReference>
<comment type="function">
    <text evidence="5">Functions in nuclear protein import.</text>
</comment>
<dbReference type="Pfam" id="PF01749">
    <property type="entry name" value="IBB"/>
    <property type="match status" value="1"/>
</dbReference>
<sequence length="508" mass="56531">MPILEAPEERLRKFKYRGKDASVRRQQRLAVSLELRKAKKDEQALKRRNITTASDPFVQQTKGAKLTLQEIIHGVNASDPEQCFQATQAARYRKTDLYCGLQLEMASIALLGFWAMAKCSNDKRLVQELPAWLNQEFNLGSRFLPRPKMRSRQLPKARGIRVSPQIQARENWTWVNLNKAGMTKERAVVNTAICISPLHPGLGAVSSFQVTFLRNIVWTLSNLCRNKNPCPCDNAVKQMLPVLSHLLQHRDSEVLSDTCWALSYLTDGCDERIGQVVDMGVLPRLVELMTSSELNVLTPSLRTVGNIVTGTDPQTQLAIDAGLLSVLPHLLLHPRSSIQKEAAWALSNVAAGPHQHIQQLIACGALPPLVALLKNGEFKVQKEAVWTVANFTTGGTVDQLVQLVQAGVLEPLINLLDIQDTKMVIIILDVIFFILQAAEKISQKENMCLLIEGLGGIDKIEALQLHENRQVALTALSIIERYFSEEEDAGTLSALLQDHECLTPLTKT</sequence>
<name>A0A8D1JEV9_PIG</name>
<dbReference type="SUPFAM" id="SSF48371">
    <property type="entry name" value="ARM repeat"/>
    <property type="match status" value="1"/>
</dbReference>
<dbReference type="InterPro" id="IPR011989">
    <property type="entry name" value="ARM-like"/>
</dbReference>
<reference evidence="8" key="1">
    <citation type="submission" date="2025-08" db="UniProtKB">
        <authorList>
            <consortium name="Ensembl"/>
        </authorList>
    </citation>
    <scope>IDENTIFICATION</scope>
</reference>
<dbReference type="GO" id="GO:0005737">
    <property type="term" value="C:cytoplasm"/>
    <property type="evidence" value="ECO:0007669"/>
    <property type="project" value="InterPro"/>
</dbReference>
<keyword evidence="4 5" id="KW-0653">Protein transport</keyword>